<evidence type="ECO:0000313" key="2">
    <source>
        <dbReference type="Proteomes" id="UP001164506"/>
    </source>
</evidence>
<protein>
    <submittedName>
        <fullName evidence="1">Uncharacterized protein</fullName>
    </submittedName>
</protein>
<keyword evidence="2" id="KW-1185">Reference proteome</keyword>
<dbReference type="RefSeq" id="WP_267260335.1">
    <property type="nucleotide sequence ID" value="NZ_CP084204.1"/>
</dbReference>
<organism evidence="1 2">
    <name type="scientific">Streptomyces tanashiensis</name>
    <dbReference type="NCBI Taxonomy" id="67367"/>
    <lineage>
        <taxon>Bacteria</taxon>
        <taxon>Bacillati</taxon>
        <taxon>Actinomycetota</taxon>
        <taxon>Actinomycetes</taxon>
        <taxon>Kitasatosporales</taxon>
        <taxon>Streptomycetaceae</taxon>
        <taxon>Streptomyces</taxon>
    </lineage>
</organism>
<sequence length="224" mass="25384">MSDGGQGVAMSRRGWFDAVHKWAATAAAVVALALSLYNWTELQQPPRLDMTLPHLMRIGPAGKGVLIYFQPTVSTRFKAQDVEVITDARLRLAPAGSISSVKSPEFYWQGNGVPTFDFESNEIRIEWSGDPAPFIVSQDKPQQPMFQFQDDTWSFQPGRYEGSVELSRSGNREPLTERFCLIISKRAVDEMRRGDARGIYFFRNDLPKFTSSSKYSHCYVRETD</sequence>
<name>A0ABY6RAQ6_9ACTN</name>
<proteinExistence type="predicted"/>
<gene>
    <name evidence="1" type="ORF">LDH80_38895</name>
</gene>
<dbReference type="GeneID" id="95605532"/>
<dbReference type="EMBL" id="CP084204">
    <property type="protein sequence ID" value="UZX26262.1"/>
    <property type="molecule type" value="Genomic_DNA"/>
</dbReference>
<dbReference type="Proteomes" id="UP001164506">
    <property type="component" value="Chromosome"/>
</dbReference>
<reference evidence="1" key="1">
    <citation type="submission" date="2021-09" db="EMBL/GenBank/DDBJ databases">
        <title>Complete genome sequence and metabolic characterization of Streptomyces tanashiensis DSM 731 the producer of antibacterial Kalafungin and diverse secondary metabolites.</title>
        <authorList>
            <person name="Abbasi M.N."/>
            <person name="Anwar M.N."/>
            <person name="Alam K."/>
            <person name="Shoaib M."/>
            <person name="Lin Z."/>
            <person name="Hayat M."/>
            <person name="Ali M.I."/>
            <person name="Malik H.M.T."/>
            <person name="Ahmed I."/>
            <person name="Li A."/>
            <person name="Hailong Wang H."/>
            <person name="Zhang Y."/>
        </authorList>
    </citation>
    <scope>NUCLEOTIDE SEQUENCE</scope>
    <source>
        <strain evidence="1">Kala</strain>
    </source>
</reference>
<accession>A0ABY6RAQ6</accession>
<evidence type="ECO:0000313" key="1">
    <source>
        <dbReference type="EMBL" id="UZX26262.1"/>
    </source>
</evidence>